<dbReference type="EnsemblPlants" id="KEH26331">
    <property type="protein sequence ID" value="KEH26331"/>
    <property type="gene ID" value="MTR_6g452980"/>
</dbReference>
<dbReference type="HOGENOM" id="CLU_2112533_0_0_1"/>
<evidence type="ECO:0000313" key="2">
    <source>
        <dbReference type="EnsemblPlants" id="KEH26331"/>
    </source>
</evidence>
<evidence type="ECO:0000313" key="1">
    <source>
        <dbReference type="EMBL" id="KEH26331.1"/>
    </source>
</evidence>
<dbReference type="Proteomes" id="UP000002051">
    <property type="component" value="Chromosome 6"/>
</dbReference>
<sequence>MPRAGPDNMSSLSLDSHHVKLTWSTHDLIPPSFFFTRNISTFQADALGLKKYLWINYSIREVKSLHSTGDVLYSTPDIGSAPGIRFIENSTSLFGGRLVMSAEKTSKYSFTLNLR</sequence>
<proteinExistence type="predicted"/>
<gene>
    <name evidence="1" type="ordered locus">MTR_6g452980</name>
</gene>
<accession>A0A072UA93</accession>
<reference evidence="2" key="3">
    <citation type="submission" date="2015-04" db="UniProtKB">
        <authorList>
            <consortium name="EnsemblPlants"/>
        </authorList>
    </citation>
    <scope>IDENTIFICATION</scope>
    <source>
        <strain evidence="2">cv. Jemalong A17</strain>
    </source>
</reference>
<reference evidence="1 3" key="1">
    <citation type="journal article" date="2011" name="Nature">
        <title>The Medicago genome provides insight into the evolution of rhizobial symbioses.</title>
        <authorList>
            <person name="Young N.D."/>
            <person name="Debelle F."/>
            <person name="Oldroyd G.E."/>
            <person name="Geurts R."/>
            <person name="Cannon S.B."/>
            <person name="Udvardi M.K."/>
            <person name="Benedito V.A."/>
            <person name="Mayer K.F."/>
            <person name="Gouzy J."/>
            <person name="Schoof H."/>
            <person name="Van de Peer Y."/>
            <person name="Proost S."/>
            <person name="Cook D.R."/>
            <person name="Meyers B.C."/>
            <person name="Spannagl M."/>
            <person name="Cheung F."/>
            <person name="De Mita S."/>
            <person name="Krishnakumar V."/>
            <person name="Gundlach H."/>
            <person name="Zhou S."/>
            <person name="Mudge J."/>
            <person name="Bharti A.K."/>
            <person name="Murray J.D."/>
            <person name="Naoumkina M.A."/>
            <person name="Rosen B."/>
            <person name="Silverstein K.A."/>
            <person name="Tang H."/>
            <person name="Rombauts S."/>
            <person name="Zhao P.X."/>
            <person name="Zhou P."/>
            <person name="Barbe V."/>
            <person name="Bardou P."/>
            <person name="Bechner M."/>
            <person name="Bellec A."/>
            <person name="Berger A."/>
            <person name="Berges H."/>
            <person name="Bidwell S."/>
            <person name="Bisseling T."/>
            <person name="Choisne N."/>
            <person name="Couloux A."/>
            <person name="Denny R."/>
            <person name="Deshpande S."/>
            <person name="Dai X."/>
            <person name="Doyle J.J."/>
            <person name="Dudez A.M."/>
            <person name="Farmer A.D."/>
            <person name="Fouteau S."/>
            <person name="Franken C."/>
            <person name="Gibelin C."/>
            <person name="Gish J."/>
            <person name="Goldstein S."/>
            <person name="Gonzalez A.J."/>
            <person name="Green P.J."/>
            <person name="Hallab A."/>
            <person name="Hartog M."/>
            <person name="Hua A."/>
            <person name="Humphray S.J."/>
            <person name="Jeong D.H."/>
            <person name="Jing Y."/>
            <person name="Jocker A."/>
            <person name="Kenton S.M."/>
            <person name="Kim D.J."/>
            <person name="Klee K."/>
            <person name="Lai H."/>
            <person name="Lang C."/>
            <person name="Lin S."/>
            <person name="Macmil S.L."/>
            <person name="Magdelenat G."/>
            <person name="Matthews L."/>
            <person name="McCorrison J."/>
            <person name="Monaghan E.L."/>
            <person name="Mun J.H."/>
            <person name="Najar F.Z."/>
            <person name="Nicholson C."/>
            <person name="Noirot C."/>
            <person name="O'Bleness M."/>
            <person name="Paule C.R."/>
            <person name="Poulain J."/>
            <person name="Prion F."/>
            <person name="Qin B."/>
            <person name="Qu C."/>
            <person name="Retzel E.F."/>
            <person name="Riddle C."/>
            <person name="Sallet E."/>
            <person name="Samain S."/>
            <person name="Samson N."/>
            <person name="Sanders I."/>
            <person name="Saurat O."/>
            <person name="Scarpelli C."/>
            <person name="Schiex T."/>
            <person name="Segurens B."/>
            <person name="Severin A.J."/>
            <person name="Sherrier D.J."/>
            <person name="Shi R."/>
            <person name="Sims S."/>
            <person name="Singer S.R."/>
            <person name="Sinharoy S."/>
            <person name="Sterck L."/>
            <person name="Viollet A."/>
            <person name="Wang B.B."/>
            <person name="Wang K."/>
            <person name="Wang M."/>
            <person name="Wang X."/>
            <person name="Warfsmann J."/>
            <person name="Weissenbach J."/>
            <person name="White D.D."/>
            <person name="White J.D."/>
            <person name="Wiley G.B."/>
            <person name="Wincker P."/>
            <person name="Xing Y."/>
            <person name="Yang L."/>
            <person name="Yao Z."/>
            <person name="Ying F."/>
            <person name="Zhai J."/>
            <person name="Zhou L."/>
            <person name="Zuber A."/>
            <person name="Denarie J."/>
            <person name="Dixon R.A."/>
            <person name="May G.D."/>
            <person name="Schwartz D.C."/>
            <person name="Rogers J."/>
            <person name="Quetier F."/>
            <person name="Town C.D."/>
            <person name="Roe B.A."/>
        </authorList>
    </citation>
    <scope>NUCLEOTIDE SEQUENCE [LARGE SCALE GENOMIC DNA]</scope>
    <source>
        <strain evidence="1">A17</strain>
        <strain evidence="2 3">cv. Jemalong A17</strain>
    </source>
</reference>
<dbReference type="EMBL" id="CM001222">
    <property type="protein sequence ID" value="KEH26331.1"/>
    <property type="molecule type" value="Genomic_DNA"/>
</dbReference>
<name>A0A072UA93_MEDTR</name>
<evidence type="ECO:0000313" key="3">
    <source>
        <dbReference type="Proteomes" id="UP000002051"/>
    </source>
</evidence>
<reference evidence="1 3" key="2">
    <citation type="journal article" date="2014" name="BMC Genomics">
        <title>An improved genome release (version Mt4.0) for the model legume Medicago truncatula.</title>
        <authorList>
            <person name="Tang H."/>
            <person name="Krishnakumar V."/>
            <person name="Bidwell S."/>
            <person name="Rosen B."/>
            <person name="Chan A."/>
            <person name="Zhou S."/>
            <person name="Gentzbittel L."/>
            <person name="Childs K.L."/>
            <person name="Yandell M."/>
            <person name="Gundlach H."/>
            <person name="Mayer K.F."/>
            <person name="Schwartz D.C."/>
            <person name="Town C.D."/>
        </authorList>
    </citation>
    <scope>GENOME REANNOTATION</scope>
    <source>
        <strain evidence="1">A17</strain>
        <strain evidence="2 3">cv. Jemalong A17</strain>
    </source>
</reference>
<dbReference type="AlphaFoldDB" id="A0A072UA93"/>
<keyword evidence="3" id="KW-1185">Reference proteome</keyword>
<organism evidence="1 3">
    <name type="scientific">Medicago truncatula</name>
    <name type="common">Barrel medic</name>
    <name type="synonym">Medicago tribuloides</name>
    <dbReference type="NCBI Taxonomy" id="3880"/>
    <lineage>
        <taxon>Eukaryota</taxon>
        <taxon>Viridiplantae</taxon>
        <taxon>Streptophyta</taxon>
        <taxon>Embryophyta</taxon>
        <taxon>Tracheophyta</taxon>
        <taxon>Spermatophyta</taxon>
        <taxon>Magnoliopsida</taxon>
        <taxon>eudicotyledons</taxon>
        <taxon>Gunneridae</taxon>
        <taxon>Pentapetalae</taxon>
        <taxon>rosids</taxon>
        <taxon>fabids</taxon>
        <taxon>Fabales</taxon>
        <taxon>Fabaceae</taxon>
        <taxon>Papilionoideae</taxon>
        <taxon>50 kb inversion clade</taxon>
        <taxon>NPAAA clade</taxon>
        <taxon>Hologalegina</taxon>
        <taxon>IRL clade</taxon>
        <taxon>Trifolieae</taxon>
        <taxon>Medicago</taxon>
    </lineage>
</organism>
<protein>
    <submittedName>
        <fullName evidence="1 2">Uncharacterized protein</fullName>
    </submittedName>
</protein>